<reference evidence="1" key="1">
    <citation type="submission" date="2021-03" db="EMBL/GenBank/DDBJ databases">
        <title>Draft genome sequence of rust myrtle Austropuccinia psidii MF-1, a brazilian biotype.</title>
        <authorList>
            <person name="Quecine M.C."/>
            <person name="Pachon D.M.R."/>
            <person name="Bonatelli M.L."/>
            <person name="Correr F.H."/>
            <person name="Franceschini L.M."/>
            <person name="Leite T.F."/>
            <person name="Margarido G.R.A."/>
            <person name="Almeida C.A."/>
            <person name="Ferrarezi J.A."/>
            <person name="Labate C.A."/>
        </authorList>
    </citation>
    <scope>NUCLEOTIDE SEQUENCE</scope>
    <source>
        <strain evidence="1">MF-1</strain>
    </source>
</reference>
<dbReference type="Proteomes" id="UP000765509">
    <property type="component" value="Unassembled WGS sequence"/>
</dbReference>
<evidence type="ECO:0000313" key="1">
    <source>
        <dbReference type="EMBL" id="MBW0591968.1"/>
    </source>
</evidence>
<organism evidence="1 2">
    <name type="scientific">Austropuccinia psidii MF-1</name>
    <dbReference type="NCBI Taxonomy" id="1389203"/>
    <lineage>
        <taxon>Eukaryota</taxon>
        <taxon>Fungi</taxon>
        <taxon>Dikarya</taxon>
        <taxon>Basidiomycota</taxon>
        <taxon>Pucciniomycotina</taxon>
        <taxon>Pucciniomycetes</taxon>
        <taxon>Pucciniales</taxon>
        <taxon>Sphaerophragmiaceae</taxon>
        <taxon>Austropuccinia</taxon>
    </lineage>
</organism>
<keyword evidence="2" id="KW-1185">Reference proteome</keyword>
<accession>A0A9Q3L2F5</accession>
<dbReference type="OrthoDB" id="2914250at2759"/>
<proteinExistence type="predicted"/>
<dbReference type="EMBL" id="AVOT02145837">
    <property type="protein sequence ID" value="MBW0591968.1"/>
    <property type="molecule type" value="Genomic_DNA"/>
</dbReference>
<evidence type="ECO:0000313" key="2">
    <source>
        <dbReference type="Proteomes" id="UP000765509"/>
    </source>
</evidence>
<sequence length="104" mass="11894">MMIRANNEKDKSFQQETAEQLAQKVIKVLESINANINGTPIEIKSAIGYTSGYFRFSTKDRAQARWLLDNRHLWTHLADPLFTIAQALLPVLVHSVQVHFDIDD</sequence>
<comment type="caution">
    <text evidence="1">The sequence shown here is derived from an EMBL/GenBank/DDBJ whole genome shotgun (WGS) entry which is preliminary data.</text>
</comment>
<name>A0A9Q3L2F5_9BASI</name>
<dbReference type="AlphaFoldDB" id="A0A9Q3L2F5"/>
<protein>
    <submittedName>
        <fullName evidence="1">Uncharacterized protein</fullName>
    </submittedName>
</protein>
<gene>
    <name evidence="1" type="ORF">O181_131683</name>
</gene>